<evidence type="ECO:0000259" key="1">
    <source>
        <dbReference type="Pfam" id="PF01551"/>
    </source>
</evidence>
<dbReference type="SUPFAM" id="SSF51261">
    <property type="entry name" value="Duplicated hybrid motif"/>
    <property type="match status" value="1"/>
</dbReference>
<evidence type="ECO:0000313" key="2">
    <source>
        <dbReference type="EMBL" id="CAB4830516.1"/>
    </source>
</evidence>
<dbReference type="Pfam" id="PF01551">
    <property type="entry name" value="Peptidase_M23"/>
    <property type="match status" value="1"/>
</dbReference>
<name>A0A6J7AC55_9ZZZZ</name>
<proteinExistence type="predicted"/>
<dbReference type="CDD" id="cd12797">
    <property type="entry name" value="M23_peptidase"/>
    <property type="match status" value="1"/>
</dbReference>
<dbReference type="Gene3D" id="2.70.70.10">
    <property type="entry name" value="Glucose Permease (Domain IIA)"/>
    <property type="match status" value="1"/>
</dbReference>
<dbReference type="InterPro" id="IPR011055">
    <property type="entry name" value="Dup_hybrid_motif"/>
</dbReference>
<protein>
    <submittedName>
        <fullName evidence="2">Unannotated protein</fullName>
    </submittedName>
</protein>
<dbReference type="InterPro" id="IPR016047">
    <property type="entry name" value="M23ase_b-sheet_dom"/>
</dbReference>
<gene>
    <name evidence="2" type="ORF">UFOPK3204_00876</name>
</gene>
<organism evidence="2">
    <name type="scientific">freshwater metagenome</name>
    <dbReference type="NCBI Taxonomy" id="449393"/>
    <lineage>
        <taxon>unclassified sequences</taxon>
        <taxon>metagenomes</taxon>
        <taxon>ecological metagenomes</taxon>
    </lineage>
</organism>
<dbReference type="AlphaFoldDB" id="A0A6J7AC55"/>
<sequence>MRIFWAGLFALLLTAGAGVFSAPAQADPAPRDLQLSLSMPTSPVRLAAKFGEDGPYWGGTPHSGLDFDGDTGDAVFAVANGRVKEVGMRGSFGRTITISHGDGVASMYSHLSATEVNVGDQVFAGDRIARMGATGNVSGSHLHLEIQLRGVPTDPYGFLFAANPGRVSDPPAWACRIYSC</sequence>
<dbReference type="InterPro" id="IPR050570">
    <property type="entry name" value="Cell_wall_metabolism_enzyme"/>
</dbReference>
<dbReference type="PANTHER" id="PTHR21666">
    <property type="entry name" value="PEPTIDASE-RELATED"/>
    <property type="match status" value="1"/>
</dbReference>
<dbReference type="EMBL" id="CAFABK010000033">
    <property type="protein sequence ID" value="CAB4830516.1"/>
    <property type="molecule type" value="Genomic_DNA"/>
</dbReference>
<dbReference type="PANTHER" id="PTHR21666:SF270">
    <property type="entry name" value="MUREIN HYDROLASE ACTIVATOR ENVC"/>
    <property type="match status" value="1"/>
</dbReference>
<dbReference type="GO" id="GO:0004222">
    <property type="term" value="F:metalloendopeptidase activity"/>
    <property type="evidence" value="ECO:0007669"/>
    <property type="project" value="TreeGrafter"/>
</dbReference>
<feature type="domain" description="M23ase beta-sheet core" evidence="1">
    <location>
        <begin position="61"/>
        <end position="155"/>
    </location>
</feature>
<accession>A0A6J7AC55</accession>
<reference evidence="2" key="1">
    <citation type="submission" date="2020-05" db="EMBL/GenBank/DDBJ databases">
        <authorList>
            <person name="Chiriac C."/>
            <person name="Salcher M."/>
            <person name="Ghai R."/>
            <person name="Kavagutti S V."/>
        </authorList>
    </citation>
    <scope>NUCLEOTIDE SEQUENCE</scope>
</reference>